<evidence type="ECO:0000313" key="2">
    <source>
        <dbReference type="EMBL" id="ADC47749.1"/>
    </source>
</evidence>
<dbReference type="PATRIC" id="fig|634498.28.peg.1899"/>
<dbReference type="RefSeq" id="WP_012956697.1">
    <property type="nucleotide sequence ID" value="NC_013790.1"/>
</dbReference>
<dbReference type="KEGG" id="mru:mru_1899"/>
<dbReference type="GeneID" id="8771569"/>
<dbReference type="HOGENOM" id="CLU_184946_0_0_2"/>
<dbReference type="NCBIfam" id="NF011470">
    <property type="entry name" value="PRK14887.1"/>
    <property type="match status" value="1"/>
</dbReference>
<dbReference type="InterPro" id="IPR015419">
    <property type="entry name" value="CTAG/Pcc1"/>
</dbReference>
<dbReference type="OrthoDB" id="81933at2157"/>
<reference evidence="2 3" key="1">
    <citation type="journal article" date="2010" name="PLoS ONE">
        <title>The genome sequence of the rumen methanogen Methanobrevibacter ruminantium reveals new possibilities for controlling ruminant methane emissions.</title>
        <authorList>
            <person name="Leahy S.C."/>
            <person name="Kelly W.J."/>
            <person name="Altermann E."/>
            <person name="Ronimus R.S."/>
            <person name="Yeoman C.J."/>
            <person name="Pacheco D.M."/>
            <person name="Li D."/>
            <person name="Kong Z."/>
            <person name="McTavish S."/>
            <person name="Sang C."/>
            <person name="Lambie S.C."/>
            <person name="Janssen P.H."/>
            <person name="Dey D."/>
            <person name="Attwood G.T."/>
        </authorList>
    </citation>
    <scope>NUCLEOTIDE SEQUENCE [LARGE SCALE GENOMIC DNA]</scope>
    <source>
        <strain evidence="3">ATCC 35063 / DSM 1093 / JCM 13430 / OCM 146 / M1</strain>
    </source>
</reference>
<dbReference type="eggNOG" id="arCOG01354">
    <property type="taxonomic scope" value="Archaea"/>
</dbReference>
<name>D3DZS1_METRM</name>
<dbReference type="STRING" id="634498.mru_1899"/>
<accession>D3DZS1</accession>
<dbReference type="Proteomes" id="UP000008680">
    <property type="component" value="Chromosome"/>
</dbReference>
<proteinExistence type="inferred from homology"/>
<sequence length="78" mass="8983">MKIKSNIRLKYNNSKNAEIVYKSLEVDNEGFLESELNSDEIEYNIKSDKLGSFLNTADDLIASEILIEDPFKKQPKKD</sequence>
<evidence type="ECO:0000256" key="1">
    <source>
        <dbReference type="ARBA" id="ARBA00007073"/>
    </source>
</evidence>
<evidence type="ECO:0000313" key="3">
    <source>
        <dbReference type="Proteomes" id="UP000008680"/>
    </source>
</evidence>
<gene>
    <name evidence="2" type="ordered locus">mru_1899</name>
</gene>
<comment type="similarity">
    <text evidence="1">Belongs to the CTAG/PCC1 family.</text>
</comment>
<protein>
    <submittedName>
        <fullName evidence="2">Uncharacterized protein</fullName>
    </submittedName>
</protein>
<dbReference type="AlphaFoldDB" id="D3DZS1"/>
<dbReference type="Pfam" id="PF09341">
    <property type="entry name" value="Pcc1"/>
    <property type="match status" value="1"/>
</dbReference>
<dbReference type="EMBL" id="CP001719">
    <property type="protein sequence ID" value="ADC47749.1"/>
    <property type="molecule type" value="Genomic_DNA"/>
</dbReference>
<keyword evidence="3" id="KW-1185">Reference proteome</keyword>
<organism evidence="2 3">
    <name type="scientific">Methanobrevibacter ruminantium (strain ATCC 35063 / DSM 1093 / JCM 13430 / OCM 146 / M1)</name>
    <name type="common">Methanobacterium ruminantium</name>
    <dbReference type="NCBI Taxonomy" id="634498"/>
    <lineage>
        <taxon>Archaea</taxon>
        <taxon>Methanobacteriati</taxon>
        <taxon>Methanobacteriota</taxon>
        <taxon>Methanomada group</taxon>
        <taxon>Methanobacteria</taxon>
        <taxon>Methanobacteriales</taxon>
        <taxon>Methanobacteriaceae</taxon>
        <taxon>Methanobrevibacter</taxon>
    </lineage>
</organism>